<reference evidence="2 3" key="1">
    <citation type="journal article" date="2008" name="Nature">
        <title>The Phaeodactylum genome reveals the evolutionary history of diatom genomes.</title>
        <authorList>
            <person name="Bowler C."/>
            <person name="Allen A.E."/>
            <person name="Badger J.H."/>
            <person name="Grimwood J."/>
            <person name="Jabbari K."/>
            <person name="Kuo A."/>
            <person name="Maheswari U."/>
            <person name="Martens C."/>
            <person name="Maumus F."/>
            <person name="Otillar R.P."/>
            <person name="Rayko E."/>
            <person name="Salamov A."/>
            <person name="Vandepoele K."/>
            <person name="Beszteri B."/>
            <person name="Gruber A."/>
            <person name="Heijde M."/>
            <person name="Katinka M."/>
            <person name="Mock T."/>
            <person name="Valentin K."/>
            <person name="Verret F."/>
            <person name="Berges J.A."/>
            <person name="Brownlee C."/>
            <person name="Cadoret J.P."/>
            <person name="Chiovitti A."/>
            <person name="Choi C.J."/>
            <person name="Coesel S."/>
            <person name="De Martino A."/>
            <person name="Detter J.C."/>
            <person name="Durkin C."/>
            <person name="Falciatore A."/>
            <person name="Fournet J."/>
            <person name="Haruta M."/>
            <person name="Huysman M.J."/>
            <person name="Jenkins B.D."/>
            <person name="Jiroutova K."/>
            <person name="Jorgensen R.E."/>
            <person name="Joubert Y."/>
            <person name="Kaplan A."/>
            <person name="Kroger N."/>
            <person name="Kroth P.G."/>
            <person name="La Roche J."/>
            <person name="Lindquist E."/>
            <person name="Lommer M."/>
            <person name="Martin-Jezequel V."/>
            <person name="Lopez P.J."/>
            <person name="Lucas S."/>
            <person name="Mangogna M."/>
            <person name="McGinnis K."/>
            <person name="Medlin L.K."/>
            <person name="Montsant A."/>
            <person name="Oudot-Le Secq M.P."/>
            <person name="Napoli C."/>
            <person name="Obornik M."/>
            <person name="Parker M.S."/>
            <person name="Petit J.L."/>
            <person name="Porcel B.M."/>
            <person name="Poulsen N."/>
            <person name="Robison M."/>
            <person name="Rychlewski L."/>
            <person name="Rynearson T.A."/>
            <person name="Schmutz J."/>
            <person name="Shapiro H."/>
            <person name="Siaut M."/>
            <person name="Stanley M."/>
            <person name="Sussman M.R."/>
            <person name="Taylor A.R."/>
            <person name="Vardi A."/>
            <person name="von Dassow P."/>
            <person name="Vyverman W."/>
            <person name="Willis A."/>
            <person name="Wyrwicz L.S."/>
            <person name="Rokhsar D.S."/>
            <person name="Weissenbach J."/>
            <person name="Armbrust E.V."/>
            <person name="Green B.R."/>
            <person name="Van de Peer Y."/>
            <person name="Grigoriev I.V."/>
        </authorList>
    </citation>
    <scope>NUCLEOTIDE SEQUENCE [LARGE SCALE GENOMIC DNA]</scope>
    <source>
        <strain evidence="2 3">CCAP 1055/1</strain>
    </source>
</reference>
<dbReference type="EMBL" id="CM000628">
    <property type="protein sequence ID" value="EEC43553.1"/>
    <property type="molecule type" value="Genomic_DNA"/>
</dbReference>
<dbReference type="PaxDb" id="2850-Phatr40830"/>
<feature type="compositionally biased region" description="Basic and acidic residues" evidence="1">
    <location>
        <begin position="72"/>
        <end position="86"/>
    </location>
</feature>
<dbReference type="RefSeq" id="XP_002184817.1">
    <property type="nucleotide sequence ID" value="XM_002184781.1"/>
</dbReference>
<dbReference type="KEGG" id="pti:PHATRDRAFT_40830"/>
<proteinExistence type="predicted"/>
<dbReference type="Proteomes" id="UP000000759">
    <property type="component" value="Chromosome 26"/>
</dbReference>
<feature type="region of interest" description="Disordered" evidence="1">
    <location>
        <begin position="1"/>
        <end position="36"/>
    </location>
</feature>
<feature type="region of interest" description="Disordered" evidence="1">
    <location>
        <begin position="70"/>
        <end position="107"/>
    </location>
</feature>
<sequence length="311" mass="34909">MINSNKWRSPIAFDTDNEDVSVETEGNTPSAAITATPPAREELLAIEPGVLNDLIRDMKRLALDSPLPLTDEYERGKKQPDQHETNIESSCDTSVPDDSHSSSGQGFHYDINELTTILMSLNRIISKHESRTEQQSSPKAAANEKENKVVDVESSSLSPTNQKLSDTICFHPQLQFSSIVSAKAKEMQDFEVCYRDVEYVSKKERKISRSVKKGLSKEEQATKDAANLIWVKSGRKSSQPAFIVNSGTKRYDLHGKPLVHIVWSFSETADWVNAAKVDWSDGKENVATNMFDKQNRIFYGMDSDEEDSEDK</sequence>
<organism evidence="2 3">
    <name type="scientific">Phaeodactylum tricornutum (strain CCAP 1055/1)</name>
    <dbReference type="NCBI Taxonomy" id="556484"/>
    <lineage>
        <taxon>Eukaryota</taxon>
        <taxon>Sar</taxon>
        <taxon>Stramenopiles</taxon>
        <taxon>Ochrophyta</taxon>
        <taxon>Bacillariophyta</taxon>
        <taxon>Bacillariophyceae</taxon>
        <taxon>Bacillariophycidae</taxon>
        <taxon>Naviculales</taxon>
        <taxon>Phaeodactylaceae</taxon>
        <taxon>Phaeodactylum</taxon>
    </lineage>
</organism>
<protein>
    <submittedName>
        <fullName evidence="2">Uncharacterized protein</fullName>
    </submittedName>
</protein>
<reference evidence="3" key="2">
    <citation type="submission" date="2008-08" db="EMBL/GenBank/DDBJ databases">
        <authorList>
            <consortium name="Diatom Consortium"/>
            <person name="Grigoriev I."/>
            <person name="Grimwood J."/>
            <person name="Kuo A."/>
            <person name="Otillar R.P."/>
            <person name="Salamov A."/>
            <person name="Detter J.C."/>
            <person name="Lindquist E."/>
            <person name="Shapiro H."/>
            <person name="Lucas S."/>
            <person name="Glavina del Rio T."/>
            <person name="Pitluck S."/>
            <person name="Rokhsar D."/>
            <person name="Bowler C."/>
        </authorList>
    </citation>
    <scope>GENOME REANNOTATION</scope>
    <source>
        <strain evidence="3">CCAP 1055/1</strain>
    </source>
</reference>
<name>B7GCJ0_PHATC</name>
<dbReference type="GeneID" id="7198696"/>
<gene>
    <name evidence="2" type="ORF">PHATRDRAFT_40830</name>
</gene>
<evidence type="ECO:0000313" key="2">
    <source>
        <dbReference type="EMBL" id="EEC43553.1"/>
    </source>
</evidence>
<dbReference type="HOGENOM" id="CLU_895637_0_0_1"/>
<evidence type="ECO:0000313" key="3">
    <source>
        <dbReference type="Proteomes" id="UP000000759"/>
    </source>
</evidence>
<evidence type="ECO:0000256" key="1">
    <source>
        <dbReference type="SAM" id="MobiDB-lite"/>
    </source>
</evidence>
<keyword evidence="3" id="KW-1185">Reference proteome</keyword>
<feature type="compositionally biased region" description="Basic and acidic residues" evidence="1">
    <location>
        <begin position="142"/>
        <end position="151"/>
    </location>
</feature>
<feature type="region of interest" description="Disordered" evidence="1">
    <location>
        <begin position="128"/>
        <end position="158"/>
    </location>
</feature>
<accession>B7GCJ0</accession>
<dbReference type="AlphaFoldDB" id="B7GCJ0"/>
<dbReference type="InParanoid" id="B7GCJ0"/>